<keyword evidence="3" id="KW-1185">Reference proteome</keyword>
<reference evidence="2 3" key="1">
    <citation type="journal article" date="2014" name="ISME J.">
        <title>Adaptation of an abundant Roseobacter RCA organism to pelagic systems revealed by genomic and transcriptomic analyses.</title>
        <authorList>
            <person name="Voget S."/>
            <person name="Wemheuer B."/>
            <person name="Brinkhoff T."/>
            <person name="Vollmers J."/>
            <person name="Dietrich S."/>
            <person name="Giebel H.A."/>
            <person name="Beardsley C."/>
            <person name="Sardemann C."/>
            <person name="Bakenhus I."/>
            <person name="Billerbeck S."/>
            <person name="Daniel R."/>
            <person name="Simon M."/>
        </authorList>
    </citation>
    <scope>NUCLEOTIDE SEQUENCE [LARGE SCALE GENOMIC DNA]</scope>
    <source>
        <strain evidence="2 3">RCA23</strain>
    </source>
</reference>
<dbReference type="EMBL" id="CP003984">
    <property type="protein sequence ID" value="AII86341.1"/>
    <property type="molecule type" value="Genomic_DNA"/>
</dbReference>
<dbReference type="RefSeq" id="WP_044049204.1">
    <property type="nucleotide sequence ID" value="NZ_CP003984.1"/>
</dbReference>
<name>A0AAN0RHR7_9RHOB</name>
<dbReference type="AlphaFoldDB" id="A0AAN0RHR7"/>
<keyword evidence="1" id="KW-0472">Membrane</keyword>
<evidence type="ECO:0000256" key="1">
    <source>
        <dbReference type="SAM" id="Phobius"/>
    </source>
</evidence>
<feature type="transmembrane region" description="Helical" evidence="1">
    <location>
        <begin position="16"/>
        <end position="34"/>
    </location>
</feature>
<accession>A0AAN0RHR7</accession>
<organism evidence="2 3">
    <name type="scientific">Planktomarina temperata RCA23</name>
    <dbReference type="NCBI Taxonomy" id="666509"/>
    <lineage>
        <taxon>Bacteria</taxon>
        <taxon>Pseudomonadati</taxon>
        <taxon>Pseudomonadota</taxon>
        <taxon>Alphaproteobacteria</taxon>
        <taxon>Rhodobacterales</taxon>
        <taxon>Paracoccaceae</taxon>
        <taxon>Planktomarina</taxon>
    </lineage>
</organism>
<keyword evidence="1" id="KW-1133">Transmembrane helix</keyword>
<dbReference type="Proteomes" id="UP000028680">
    <property type="component" value="Chromosome"/>
</dbReference>
<keyword evidence="1" id="KW-0812">Transmembrane</keyword>
<evidence type="ECO:0000313" key="3">
    <source>
        <dbReference type="Proteomes" id="UP000028680"/>
    </source>
</evidence>
<dbReference type="KEGG" id="ptp:RCA23_c07850"/>
<gene>
    <name evidence="2" type="ORF">RCA23_c07850</name>
</gene>
<evidence type="ECO:0000313" key="2">
    <source>
        <dbReference type="EMBL" id="AII86341.1"/>
    </source>
</evidence>
<sequence>MSEKEKPIPPCRRCLIIRYFLVSASLFIVCIPIAGSKFEPLKHLTAWHFVAIIFAIGIAGLIFKYIFEMPRYSDDERDS</sequence>
<protein>
    <submittedName>
        <fullName evidence="2">Uncharacterized protein</fullName>
    </submittedName>
</protein>
<feature type="transmembrane region" description="Helical" evidence="1">
    <location>
        <begin position="46"/>
        <end position="67"/>
    </location>
</feature>
<proteinExistence type="predicted"/>